<gene>
    <name evidence="1" type="ORF">TCM_020358</name>
</gene>
<organism evidence="1 2">
    <name type="scientific">Theobroma cacao</name>
    <name type="common">Cacao</name>
    <name type="synonym">Cocoa</name>
    <dbReference type="NCBI Taxonomy" id="3641"/>
    <lineage>
        <taxon>Eukaryota</taxon>
        <taxon>Viridiplantae</taxon>
        <taxon>Streptophyta</taxon>
        <taxon>Embryophyta</taxon>
        <taxon>Tracheophyta</taxon>
        <taxon>Spermatophyta</taxon>
        <taxon>Magnoliopsida</taxon>
        <taxon>eudicotyledons</taxon>
        <taxon>Gunneridae</taxon>
        <taxon>Pentapetalae</taxon>
        <taxon>rosids</taxon>
        <taxon>malvids</taxon>
        <taxon>Malvales</taxon>
        <taxon>Malvaceae</taxon>
        <taxon>Byttnerioideae</taxon>
        <taxon>Theobroma</taxon>
    </lineage>
</organism>
<dbReference type="Gramene" id="EOY05338">
    <property type="protein sequence ID" value="EOY05338"/>
    <property type="gene ID" value="TCM_020358"/>
</dbReference>
<reference evidence="1 2" key="1">
    <citation type="journal article" date="2013" name="Genome Biol.">
        <title>The genome sequence of the most widely cultivated cacao type and its use to identify candidate genes regulating pod color.</title>
        <authorList>
            <person name="Motamayor J.C."/>
            <person name="Mockaitis K."/>
            <person name="Schmutz J."/>
            <person name="Haiminen N."/>
            <person name="Iii D.L."/>
            <person name="Cornejo O."/>
            <person name="Findley S.D."/>
            <person name="Zheng P."/>
            <person name="Utro F."/>
            <person name="Royaert S."/>
            <person name="Saski C."/>
            <person name="Jenkins J."/>
            <person name="Podicheti R."/>
            <person name="Zhao M."/>
            <person name="Scheffler B.E."/>
            <person name="Stack J.C."/>
            <person name="Feltus F.A."/>
            <person name="Mustiga G.M."/>
            <person name="Amores F."/>
            <person name="Phillips W."/>
            <person name="Marelli J.P."/>
            <person name="May G.D."/>
            <person name="Shapiro H."/>
            <person name="Ma J."/>
            <person name="Bustamante C.D."/>
            <person name="Schnell R.J."/>
            <person name="Main D."/>
            <person name="Gilbert D."/>
            <person name="Parida L."/>
            <person name="Kuhn D.N."/>
        </authorList>
    </citation>
    <scope>NUCLEOTIDE SEQUENCE [LARGE SCALE GENOMIC DNA]</scope>
    <source>
        <strain evidence="2">cv. Matina 1-6</strain>
    </source>
</reference>
<dbReference type="InParanoid" id="A0A061EKZ0"/>
<dbReference type="AlphaFoldDB" id="A0A061EKZ0"/>
<dbReference type="Proteomes" id="UP000026915">
    <property type="component" value="Chromosome 4"/>
</dbReference>
<keyword evidence="2" id="KW-1185">Reference proteome</keyword>
<evidence type="ECO:0000313" key="2">
    <source>
        <dbReference type="Proteomes" id="UP000026915"/>
    </source>
</evidence>
<accession>A0A061EKZ0</accession>
<proteinExistence type="predicted"/>
<name>A0A061EKZ0_THECC</name>
<evidence type="ECO:0000313" key="1">
    <source>
        <dbReference type="EMBL" id="EOY05338.1"/>
    </source>
</evidence>
<protein>
    <submittedName>
        <fullName evidence="1">Uncharacterized protein</fullName>
    </submittedName>
</protein>
<dbReference type="HOGENOM" id="CLU_2214764_0_0_1"/>
<dbReference type="EMBL" id="CM001882">
    <property type="protein sequence ID" value="EOY05338.1"/>
    <property type="molecule type" value="Genomic_DNA"/>
</dbReference>
<sequence length="107" mass="12848">MYWDCFPETPSPYHDQIKAALREYNEGIPDLHEWFQDLWEYGEINEDKLAQLSIKLSRKTCKGHCDTDLEPRVLVLSLWSVYCKTCLYLLTVEVYSRTLVRYWQVHD</sequence>